<dbReference type="Proteomes" id="UP000008021">
    <property type="component" value="Chromosome 7"/>
</dbReference>
<proteinExistence type="predicted"/>
<keyword evidence="3" id="KW-1185">Reference proteome</keyword>
<reference evidence="2" key="2">
    <citation type="submission" date="2018-05" db="EMBL/GenBank/DDBJ databases">
        <title>OmerRS3 (Oryza meridionalis Reference Sequence Version 3).</title>
        <authorList>
            <person name="Zhang J."/>
            <person name="Kudrna D."/>
            <person name="Lee S."/>
            <person name="Talag J."/>
            <person name="Welchert J."/>
            <person name="Wing R.A."/>
        </authorList>
    </citation>
    <scope>NUCLEOTIDE SEQUENCE [LARGE SCALE GENOMIC DNA]</scope>
    <source>
        <strain evidence="2">cv. OR44</strain>
    </source>
</reference>
<reference evidence="2" key="1">
    <citation type="submission" date="2015-04" db="UniProtKB">
        <authorList>
            <consortium name="EnsemblPlants"/>
        </authorList>
    </citation>
    <scope>IDENTIFICATION</scope>
</reference>
<dbReference type="AlphaFoldDB" id="A0A0E0E8W6"/>
<evidence type="ECO:0000256" key="1">
    <source>
        <dbReference type="SAM" id="MobiDB-lite"/>
    </source>
</evidence>
<accession>A0A0E0E8W6</accession>
<evidence type="ECO:0000313" key="2">
    <source>
        <dbReference type="EnsemblPlants" id="OMERI07G05300.1"/>
    </source>
</evidence>
<protein>
    <submittedName>
        <fullName evidence="2">Uncharacterized protein</fullName>
    </submittedName>
</protein>
<evidence type="ECO:0000313" key="3">
    <source>
        <dbReference type="Proteomes" id="UP000008021"/>
    </source>
</evidence>
<feature type="compositionally biased region" description="Acidic residues" evidence="1">
    <location>
        <begin position="39"/>
        <end position="52"/>
    </location>
</feature>
<dbReference type="EnsemblPlants" id="OMERI07G05300.1">
    <property type="protein sequence ID" value="OMERI07G05300.1"/>
    <property type="gene ID" value="OMERI07G05300"/>
</dbReference>
<organism evidence="2">
    <name type="scientific">Oryza meridionalis</name>
    <dbReference type="NCBI Taxonomy" id="40149"/>
    <lineage>
        <taxon>Eukaryota</taxon>
        <taxon>Viridiplantae</taxon>
        <taxon>Streptophyta</taxon>
        <taxon>Embryophyta</taxon>
        <taxon>Tracheophyta</taxon>
        <taxon>Spermatophyta</taxon>
        <taxon>Magnoliopsida</taxon>
        <taxon>Liliopsida</taxon>
        <taxon>Poales</taxon>
        <taxon>Poaceae</taxon>
        <taxon>BOP clade</taxon>
        <taxon>Oryzoideae</taxon>
        <taxon>Oryzeae</taxon>
        <taxon>Oryzinae</taxon>
        <taxon>Oryza</taxon>
    </lineage>
</organism>
<dbReference type="Gramene" id="OMERI07G05300.1">
    <property type="protein sequence ID" value="OMERI07G05300.1"/>
    <property type="gene ID" value="OMERI07G05300"/>
</dbReference>
<dbReference type="HOGENOM" id="CLU_2516485_0_0_1"/>
<sequence length="85" mass="8824">MDIAADSGTTGAAQIMRVTEVAMAPLPLHSQWLSCSGAEGDEELGASEDSGDDLNGVPSHLLRPSGVVSSTIAVSDEELEEIELR</sequence>
<feature type="region of interest" description="Disordered" evidence="1">
    <location>
        <begin position="37"/>
        <end position="61"/>
    </location>
</feature>
<name>A0A0E0E8W6_9ORYZ</name>